<keyword evidence="7 11" id="KW-0406">Ion transport</keyword>
<dbReference type="PRINTS" id="PR01078">
    <property type="entry name" value="AMINACHANNEL"/>
</dbReference>
<evidence type="ECO:0000256" key="10">
    <source>
        <dbReference type="ARBA" id="ARBA00023303"/>
    </source>
</evidence>
<evidence type="ECO:0000256" key="2">
    <source>
        <dbReference type="ARBA" id="ARBA00022448"/>
    </source>
</evidence>
<evidence type="ECO:0000256" key="8">
    <source>
        <dbReference type="ARBA" id="ARBA00023136"/>
    </source>
</evidence>
<dbReference type="Pfam" id="PF00858">
    <property type="entry name" value="ASC"/>
    <property type="match status" value="1"/>
</dbReference>
<dbReference type="GO" id="GO:0015280">
    <property type="term" value="F:ligand-gated sodium channel activity"/>
    <property type="evidence" value="ECO:0007669"/>
    <property type="project" value="TreeGrafter"/>
</dbReference>
<dbReference type="EMBL" id="JAIZAY010000014">
    <property type="protein sequence ID" value="KAJ8029489.1"/>
    <property type="molecule type" value="Genomic_DNA"/>
</dbReference>
<evidence type="ECO:0000313" key="14">
    <source>
        <dbReference type="EMBL" id="KAJ8029489.1"/>
    </source>
</evidence>
<sequence>MKKQAFGEQKTTPGKVIEGFGDTTSAHGVPKIIGAPSAISAFLWTLVTLVALGLFCFQGGRLVLSFFSWPVTTKLDVVTRPTLRFPAVTICNMNKIRRSQIVDTVYEGLIELDGGPRDSTYDWWFSWSSEFYDNWRYNYGSSYDFSTYNNYGDSPSPSFSSDGSSPPPTSSKVPPDLSTSYAGGFPTSPTTSLPKSSFPTEESSSYVSPSFRRKKRSIGREKRNSKRRVPRQADWSSDVYDRFSFFRESWEDDFQYYNYYDFSTVTGENDWDGFYDKLIESGDFSKWLDIVSPSRADVERMGHQPEDFILQCSFDKKNCNYSDFLMFQNHLYGNCFTFNHAANMTVPRETGKTGAQNGLHLTLFVEQPEYIGLLTQETGVRVSINDPYSIAFPEDDGFTVPTGVSSSIGIRQVRSLLKFQFLTDYYYKIL</sequence>
<dbReference type="OrthoDB" id="6238402at2759"/>
<dbReference type="PANTHER" id="PTHR11690">
    <property type="entry name" value="AMILORIDE-SENSITIVE SODIUM CHANNEL-RELATED"/>
    <property type="match status" value="1"/>
</dbReference>
<feature type="compositionally biased region" description="Low complexity" evidence="12">
    <location>
        <begin position="186"/>
        <end position="200"/>
    </location>
</feature>
<evidence type="ECO:0000256" key="6">
    <source>
        <dbReference type="ARBA" id="ARBA00023053"/>
    </source>
</evidence>
<feature type="compositionally biased region" description="Low complexity" evidence="12">
    <location>
        <begin position="156"/>
        <end position="175"/>
    </location>
</feature>
<comment type="caution">
    <text evidence="14">The sequence shown here is derived from an EMBL/GenBank/DDBJ whole genome shotgun (WGS) entry which is preliminary data.</text>
</comment>
<dbReference type="Proteomes" id="UP001152320">
    <property type="component" value="Chromosome 14"/>
</dbReference>
<evidence type="ECO:0000256" key="12">
    <source>
        <dbReference type="SAM" id="MobiDB-lite"/>
    </source>
</evidence>
<keyword evidence="9 11" id="KW-0739">Sodium transport</keyword>
<proteinExistence type="inferred from homology"/>
<keyword evidence="15" id="KW-1185">Reference proteome</keyword>
<dbReference type="InterPro" id="IPR001873">
    <property type="entry name" value="ENaC"/>
</dbReference>
<evidence type="ECO:0000256" key="1">
    <source>
        <dbReference type="ARBA" id="ARBA00004141"/>
    </source>
</evidence>
<keyword evidence="5 13" id="KW-1133">Transmembrane helix</keyword>
<evidence type="ECO:0000256" key="9">
    <source>
        <dbReference type="ARBA" id="ARBA00023201"/>
    </source>
</evidence>
<keyword evidence="2 11" id="KW-0813">Transport</keyword>
<comment type="subcellular location">
    <subcellularLocation>
        <location evidence="1">Membrane</location>
        <topology evidence="1">Multi-pass membrane protein</topology>
    </subcellularLocation>
</comment>
<feature type="compositionally biased region" description="Basic residues" evidence="12">
    <location>
        <begin position="211"/>
        <end position="230"/>
    </location>
</feature>
<accession>A0A9Q1H0W3</accession>
<evidence type="ECO:0000256" key="4">
    <source>
        <dbReference type="ARBA" id="ARBA00022692"/>
    </source>
</evidence>
<evidence type="ECO:0000256" key="7">
    <source>
        <dbReference type="ARBA" id="ARBA00023065"/>
    </source>
</evidence>
<evidence type="ECO:0000256" key="11">
    <source>
        <dbReference type="RuleBase" id="RU000679"/>
    </source>
</evidence>
<feature type="transmembrane region" description="Helical" evidence="13">
    <location>
        <begin position="38"/>
        <end position="57"/>
    </location>
</feature>
<protein>
    <submittedName>
        <fullName evidence="14">Amiloride-sensitive sodium channel subunit alpha</fullName>
    </submittedName>
</protein>
<keyword evidence="3 11" id="KW-0894">Sodium channel</keyword>
<organism evidence="14 15">
    <name type="scientific">Holothuria leucospilota</name>
    <name type="common">Black long sea cucumber</name>
    <name type="synonym">Mertensiothuria leucospilota</name>
    <dbReference type="NCBI Taxonomy" id="206669"/>
    <lineage>
        <taxon>Eukaryota</taxon>
        <taxon>Metazoa</taxon>
        <taxon>Echinodermata</taxon>
        <taxon>Eleutherozoa</taxon>
        <taxon>Echinozoa</taxon>
        <taxon>Holothuroidea</taxon>
        <taxon>Aspidochirotacea</taxon>
        <taxon>Aspidochirotida</taxon>
        <taxon>Holothuriidae</taxon>
        <taxon>Holothuria</taxon>
    </lineage>
</organism>
<keyword evidence="6" id="KW-0915">Sodium</keyword>
<name>A0A9Q1H0W3_HOLLE</name>
<dbReference type="GO" id="GO:0005886">
    <property type="term" value="C:plasma membrane"/>
    <property type="evidence" value="ECO:0007669"/>
    <property type="project" value="TreeGrafter"/>
</dbReference>
<comment type="similarity">
    <text evidence="11">Belongs to the amiloride-sensitive sodium channel (TC 1.A.6) family.</text>
</comment>
<dbReference type="AlphaFoldDB" id="A0A9Q1H0W3"/>
<evidence type="ECO:0000256" key="3">
    <source>
        <dbReference type="ARBA" id="ARBA00022461"/>
    </source>
</evidence>
<evidence type="ECO:0000256" key="13">
    <source>
        <dbReference type="SAM" id="Phobius"/>
    </source>
</evidence>
<gene>
    <name evidence="14" type="ORF">HOLleu_28892</name>
</gene>
<keyword evidence="8 13" id="KW-0472">Membrane</keyword>
<evidence type="ECO:0000313" key="15">
    <source>
        <dbReference type="Proteomes" id="UP001152320"/>
    </source>
</evidence>
<reference evidence="14" key="1">
    <citation type="submission" date="2021-10" db="EMBL/GenBank/DDBJ databases">
        <title>Tropical sea cucumber genome reveals ecological adaptation and Cuvierian tubules defense mechanism.</title>
        <authorList>
            <person name="Chen T."/>
        </authorList>
    </citation>
    <scope>NUCLEOTIDE SEQUENCE</scope>
    <source>
        <strain evidence="14">Nanhai2018</strain>
        <tissue evidence="14">Muscle</tissue>
    </source>
</reference>
<dbReference type="Gene3D" id="2.60.470.10">
    <property type="entry name" value="Acid-sensing ion channels like domains"/>
    <property type="match status" value="1"/>
</dbReference>
<keyword evidence="10 11" id="KW-0407">Ion channel</keyword>
<keyword evidence="4 11" id="KW-0812">Transmembrane</keyword>
<evidence type="ECO:0000256" key="5">
    <source>
        <dbReference type="ARBA" id="ARBA00022989"/>
    </source>
</evidence>
<dbReference type="PANTHER" id="PTHR11690:SF248">
    <property type="entry name" value="PICKPOCKET 17, ISOFORM A"/>
    <property type="match status" value="1"/>
</dbReference>
<feature type="region of interest" description="Disordered" evidence="12">
    <location>
        <begin position="156"/>
        <end position="231"/>
    </location>
</feature>